<keyword evidence="2" id="KW-0472">Membrane</keyword>
<feature type="domain" description="HTH cro/C1-type" evidence="4">
    <location>
        <begin position="9"/>
        <end position="41"/>
    </location>
</feature>
<proteinExistence type="predicted"/>
<accession>A0A521AW09</accession>
<dbReference type="InterPro" id="IPR001387">
    <property type="entry name" value="Cro/C1-type_HTH"/>
</dbReference>
<dbReference type="CDD" id="cd00093">
    <property type="entry name" value="HTH_XRE"/>
    <property type="match status" value="1"/>
</dbReference>
<dbReference type="EMBL" id="FXTI01000001">
    <property type="protein sequence ID" value="SMO39009.1"/>
    <property type="molecule type" value="Genomic_DNA"/>
</dbReference>
<dbReference type="InterPro" id="IPR010982">
    <property type="entry name" value="Lambda_DNA-bd_dom_sf"/>
</dbReference>
<evidence type="ECO:0000259" key="4">
    <source>
        <dbReference type="PROSITE" id="PS50943"/>
    </source>
</evidence>
<feature type="region of interest" description="Disordered" evidence="1">
    <location>
        <begin position="155"/>
        <end position="178"/>
    </location>
</feature>
<keyword evidence="6" id="KW-1185">Reference proteome</keyword>
<evidence type="ECO:0000256" key="1">
    <source>
        <dbReference type="SAM" id="MobiDB-lite"/>
    </source>
</evidence>
<keyword evidence="2" id="KW-0812">Transmembrane</keyword>
<feature type="transmembrane region" description="Helical" evidence="2">
    <location>
        <begin position="188"/>
        <end position="211"/>
    </location>
</feature>
<feature type="domain" description="SOCS box" evidence="3">
    <location>
        <begin position="23"/>
        <end position="61"/>
    </location>
</feature>
<gene>
    <name evidence="5" type="ORF">SAMN06264849_101378</name>
</gene>
<feature type="region of interest" description="Disordered" evidence="1">
    <location>
        <begin position="217"/>
        <end position="244"/>
    </location>
</feature>
<dbReference type="RefSeq" id="WP_185955975.1">
    <property type="nucleotide sequence ID" value="NZ_FXTI01000001.1"/>
</dbReference>
<organism evidence="5 6">
    <name type="scientific">Melghirimyces algeriensis</name>
    <dbReference type="NCBI Taxonomy" id="910412"/>
    <lineage>
        <taxon>Bacteria</taxon>
        <taxon>Bacillati</taxon>
        <taxon>Bacillota</taxon>
        <taxon>Bacilli</taxon>
        <taxon>Bacillales</taxon>
        <taxon>Thermoactinomycetaceae</taxon>
        <taxon>Melghirimyces</taxon>
    </lineage>
</organism>
<dbReference type="InterPro" id="IPR001496">
    <property type="entry name" value="SOCS_box"/>
</dbReference>
<feature type="compositionally biased region" description="Polar residues" evidence="1">
    <location>
        <begin position="75"/>
        <end position="89"/>
    </location>
</feature>
<feature type="region of interest" description="Disordered" evidence="1">
    <location>
        <begin position="72"/>
        <end position="141"/>
    </location>
</feature>
<evidence type="ECO:0000256" key="2">
    <source>
        <dbReference type="SAM" id="Phobius"/>
    </source>
</evidence>
<name>A0A521AW09_9BACL</name>
<feature type="compositionally biased region" description="Polar residues" evidence="1">
    <location>
        <begin position="106"/>
        <end position="141"/>
    </location>
</feature>
<keyword evidence="2" id="KW-1133">Transmembrane helix</keyword>
<dbReference type="PANTHER" id="PTHR34475:SF1">
    <property type="entry name" value="CYTOSKELETON PROTEIN RODZ"/>
    <property type="match status" value="1"/>
</dbReference>
<dbReference type="Pfam" id="PF13413">
    <property type="entry name" value="HTH_25"/>
    <property type="match status" value="1"/>
</dbReference>
<reference evidence="5 6" key="1">
    <citation type="submission" date="2017-05" db="EMBL/GenBank/DDBJ databases">
        <authorList>
            <person name="Varghese N."/>
            <person name="Submissions S."/>
        </authorList>
    </citation>
    <scope>NUCLEOTIDE SEQUENCE [LARGE SCALE GENOMIC DNA]</scope>
    <source>
        <strain evidence="5 6">DSM 45474</strain>
    </source>
</reference>
<evidence type="ECO:0000259" key="3">
    <source>
        <dbReference type="PROSITE" id="PS50225"/>
    </source>
</evidence>
<dbReference type="PROSITE" id="PS50943">
    <property type="entry name" value="HTH_CROC1"/>
    <property type="match status" value="1"/>
</dbReference>
<evidence type="ECO:0000313" key="6">
    <source>
        <dbReference type="Proteomes" id="UP000315636"/>
    </source>
</evidence>
<dbReference type="PANTHER" id="PTHR34475">
    <property type="match status" value="1"/>
</dbReference>
<dbReference type="GO" id="GO:0003677">
    <property type="term" value="F:DNA binding"/>
    <property type="evidence" value="ECO:0007669"/>
    <property type="project" value="InterPro"/>
</dbReference>
<dbReference type="AlphaFoldDB" id="A0A521AW09"/>
<dbReference type="Gene3D" id="1.10.260.40">
    <property type="entry name" value="lambda repressor-like DNA-binding domains"/>
    <property type="match status" value="1"/>
</dbReference>
<feature type="compositionally biased region" description="Polar residues" evidence="1">
    <location>
        <begin position="217"/>
        <end position="237"/>
    </location>
</feature>
<evidence type="ECO:0000313" key="5">
    <source>
        <dbReference type="EMBL" id="SMO39009.1"/>
    </source>
</evidence>
<protein>
    <submittedName>
        <fullName evidence="5">Helix-turn-helix domain-containing protein</fullName>
    </submittedName>
</protein>
<dbReference type="InterPro" id="IPR050400">
    <property type="entry name" value="Bact_Cytoskel_RodZ"/>
</dbReference>
<dbReference type="Proteomes" id="UP000315636">
    <property type="component" value="Unassembled WGS sequence"/>
</dbReference>
<dbReference type="SUPFAM" id="SSF47413">
    <property type="entry name" value="lambda repressor-like DNA-binding domains"/>
    <property type="match status" value="1"/>
</dbReference>
<dbReference type="PROSITE" id="PS50225">
    <property type="entry name" value="SOCS"/>
    <property type="match status" value="1"/>
</dbReference>
<sequence length="340" mass="38030">MWKQIGQQLKEARMNTGLTLDQLQDLTRISRADLSALENGQFEKLPSPFYVRSYLRSYASQVGLEPTKLLKQYRATEQTPTDNLPSSKNETNRMDTGKQATHPKSKFSQQSGSIPHTTGSVTATPNNQPQYASDQESFPSSKSLPNYDWKDFLEQEESSLPESHPQPEFSSSPSVDSYRKTRKLRKKLPIWAILTGILLLIPLGLWTGGILGNGNHSSANHHTAQTKKGSVQATHASTPGGMALINRDNKKSVYELTNNQDLELEVTSTGKCWIQIKENEDGGYLKDLTLNEEDPPFRFTHPKSVTTDLWIFLGEPDHAQITINGQSLSPSEVIHIKKIQ</sequence>